<dbReference type="SUPFAM" id="SSF47729">
    <property type="entry name" value="IHF-like DNA-binding proteins"/>
    <property type="match status" value="1"/>
</dbReference>
<comment type="similarity">
    <text evidence="1 4">Belongs to the bacterial histone-like protein family.</text>
</comment>
<dbReference type="PANTHER" id="PTHR33175:SF3">
    <property type="entry name" value="DNA-BINDING PROTEIN HU-BETA"/>
    <property type="match status" value="1"/>
</dbReference>
<dbReference type="RefSeq" id="WP_066732855.1">
    <property type="nucleotide sequence ID" value="NZ_JAJCIQ010000029.1"/>
</dbReference>
<evidence type="ECO:0000313" key="6">
    <source>
        <dbReference type="Proteomes" id="UP001299546"/>
    </source>
</evidence>
<keyword evidence="2" id="KW-0226">DNA condensation</keyword>
<evidence type="ECO:0000313" key="5">
    <source>
        <dbReference type="EMBL" id="MCB7389540.1"/>
    </source>
</evidence>
<keyword evidence="3 5" id="KW-0238">DNA-binding</keyword>
<evidence type="ECO:0000256" key="4">
    <source>
        <dbReference type="RuleBase" id="RU003939"/>
    </source>
</evidence>
<dbReference type="GO" id="GO:0003677">
    <property type="term" value="F:DNA binding"/>
    <property type="evidence" value="ECO:0007669"/>
    <property type="project" value="UniProtKB-KW"/>
</dbReference>
<dbReference type="PANTHER" id="PTHR33175">
    <property type="entry name" value="DNA-BINDING PROTEIN HU"/>
    <property type="match status" value="1"/>
</dbReference>
<gene>
    <name evidence="5" type="ORF">LIZ65_19850</name>
</gene>
<dbReference type="CDD" id="cd13831">
    <property type="entry name" value="HU"/>
    <property type="match status" value="1"/>
</dbReference>
<evidence type="ECO:0000256" key="2">
    <source>
        <dbReference type="ARBA" id="ARBA00023067"/>
    </source>
</evidence>
<dbReference type="SMART" id="SM00411">
    <property type="entry name" value="BHL"/>
    <property type="match status" value="1"/>
</dbReference>
<organism evidence="5 6">
    <name type="scientific">Bariatricus massiliensis</name>
    <dbReference type="NCBI Taxonomy" id="1745713"/>
    <lineage>
        <taxon>Bacteria</taxon>
        <taxon>Bacillati</taxon>
        <taxon>Bacillota</taxon>
        <taxon>Clostridia</taxon>
        <taxon>Lachnospirales</taxon>
        <taxon>Lachnospiraceae</taxon>
        <taxon>Bariatricus</taxon>
    </lineage>
</organism>
<sequence>MTKAELAAIVAQNTETSTNTTMNVTNEILKVISEKLAQGEKIQLVGFGTFDTKQVKAREGRNPHNGEILQIPAHKSPRFRPGKQLKEMVQQV</sequence>
<protein>
    <submittedName>
        <fullName evidence="5">HU family DNA-binding protein</fullName>
    </submittedName>
</protein>
<dbReference type="Pfam" id="PF00216">
    <property type="entry name" value="Bac_DNA_binding"/>
    <property type="match status" value="1"/>
</dbReference>
<dbReference type="InterPro" id="IPR000119">
    <property type="entry name" value="Hist_DNA-bd"/>
</dbReference>
<dbReference type="EMBL" id="JAJCIS010000031">
    <property type="protein sequence ID" value="MCB7389540.1"/>
    <property type="molecule type" value="Genomic_DNA"/>
</dbReference>
<dbReference type="InterPro" id="IPR010992">
    <property type="entry name" value="IHF-like_DNA-bd_dom_sf"/>
</dbReference>
<dbReference type="Gene3D" id="4.10.520.10">
    <property type="entry name" value="IHF-like DNA-binding proteins"/>
    <property type="match status" value="1"/>
</dbReference>
<dbReference type="Proteomes" id="UP001299546">
    <property type="component" value="Unassembled WGS sequence"/>
</dbReference>
<comment type="caution">
    <text evidence="5">The sequence shown here is derived from an EMBL/GenBank/DDBJ whole genome shotgun (WGS) entry which is preliminary data.</text>
</comment>
<name>A0ABS8DM59_9FIRM</name>
<dbReference type="PRINTS" id="PR01727">
    <property type="entry name" value="DNABINDINGHU"/>
</dbReference>
<evidence type="ECO:0000256" key="3">
    <source>
        <dbReference type="ARBA" id="ARBA00023125"/>
    </source>
</evidence>
<accession>A0ABS8DM59</accession>
<reference evidence="5 6" key="1">
    <citation type="submission" date="2021-10" db="EMBL/GenBank/DDBJ databases">
        <title>Collection of gut derived symbiotic bacterial strains cultured from healthy donors.</title>
        <authorList>
            <person name="Lin H."/>
            <person name="Littmann E."/>
            <person name="Kohout C."/>
            <person name="Pamer E.G."/>
        </authorList>
    </citation>
    <scope>NUCLEOTIDE SEQUENCE [LARGE SCALE GENOMIC DNA]</scope>
    <source>
        <strain evidence="5 6">DFI.1.165</strain>
    </source>
</reference>
<evidence type="ECO:0000256" key="1">
    <source>
        <dbReference type="ARBA" id="ARBA00010529"/>
    </source>
</evidence>
<keyword evidence="6" id="KW-1185">Reference proteome</keyword>
<proteinExistence type="inferred from homology"/>